<keyword evidence="1" id="KW-0067">ATP-binding</keyword>
<keyword evidence="1" id="KW-0547">Nucleotide-binding</keyword>
<dbReference type="EMBL" id="BEXD01004150">
    <property type="protein sequence ID" value="GBC07528.1"/>
    <property type="molecule type" value="Genomic_DNA"/>
</dbReference>
<dbReference type="OrthoDB" id="10261027at2759"/>
<dbReference type="InterPro" id="IPR017441">
    <property type="entry name" value="Protein_kinase_ATP_BS"/>
</dbReference>
<dbReference type="InterPro" id="IPR011009">
    <property type="entry name" value="Kinase-like_dom_sf"/>
</dbReference>
<dbReference type="PROSITE" id="PS00107">
    <property type="entry name" value="PROTEIN_KINASE_ATP"/>
    <property type="match status" value="1"/>
</dbReference>
<name>A0A2Z6RWS1_9GLOM</name>
<dbReference type="GO" id="GO:0005524">
    <property type="term" value="F:ATP binding"/>
    <property type="evidence" value="ECO:0007669"/>
    <property type="project" value="UniProtKB-UniRule"/>
</dbReference>
<reference evidence="3 5" key="1">
    <citation type="submission" date="2017-11" db="EMBL/GenBank/DDBJ databases">
        <title>The genome of Rhizophagus clarus HR1 reveals common genetic basis of auxotrophy among arbuscular mycorrhizal fungi.</title>
        <authorList>
            <person name="Kobayashi Y."/>
        </authorList>
    </citation>
    <scope>NUCLEOTIDE SEQUENCE [LARGE SCALE GENOMIC DNA]</scope>
    <source>
        <strain evidence="3 5">HR1</strain>
    </source>
</reference>
<dbReference type="SMART" id="SM00671">
    <property type="entry name" value="SEL1"/>
    <property type="match status" value="6"/>
</dbReference>
<dbReference type="PRINTS" id="PR00109">
    <property type="entry name" value="TYRKINASE"/>
</dbReference>
<evidence type="ECO:0000313" key="4">
    <source>
        <dbReference type="EMBL" id="GET04660.1"/>
    </source>
</evidence>
<dbReference type="SUPFAM" id="SSF81901">
    <property type="entry name" value="HCP-like"/>
    <property type="match status" value="1"/>
</dbReference>
<comment type="caution">
    <text evidence="3">The sequence shown here is derived from an EMBL/GenBank/DDBJ whole genome shotgun (WGS) entry which is preliminary data.</text>
</comment>
<evidence type="ECO:0000256" key="1">
    <source>
        <dbReference type="PROSITE-ProRule" id="PRU10141"/>
    </source>
</evidence>
<dbReference type="PANTHER" id="PTHR43628">
    <property type="entry name" value="ACTIVATOR OF C KINASE PROTEIN 1-RELATED"/>
    <property type="match status" value="1"/>
</dbReference>
<evidence type="ECO:0000313" key="3">
    <source>
        <dbReference type="EMBL" id="GBC07528.1"/>
    </source>
</evidence>
<dbReference type="InterPro" id="IPR052945">
    <property type="entry name" value="Mitotic_Regulator"/>
</dbReference>
<dbReference type="Gene3D" id="1.10.510.10">
    <property type="entry name" value="Transferase(Phosphotransferase) domain 1"/>
    <property type="match status" value="1"/>
</dbReference>
<dbReference type="InterPro" id="IPR001245">
    <property type="entry name" value="Ser-Thr/Tyr_kinase_cat_dom"/>
</dbReference>
<evidence type="ECO:0000259" key="2">
    <source>
        <dbReference type="PROSITE" id="PS50011"/>
    </source>
</evidence>
<dbReference type="Pfam" id="PF08238">
    <property type="entry name" value="Sel1"/>
    <property type="match status" value="6"/>
</dbReference>
<dbReference type="Proteomes" id="UP000615446">
    <property type="component" value="Unassembled WGS sequence"/>
</dbReference>
<feature type="binding site" evidence="1">
    <location>
        <position position="66"/>
    </location>
    <ligand>
        <name>ATP</name>
        <dbReference type="ChEBI" id="CHEBI:30616"/>
    </ligand>
</feature>
<feature type="domain" description="Protein kinase" evidence="2">
    <location>
        <begin position="37"/>
        <end position="310"/>
    </location>
</feature>
<dbReference type="Gene3D" id="1.25.40.10">
    <property type="entry name" value="Tetratricopeptide repeat domain"/>
    <property type="match status" value="2"/>
</dbReference>
<dbReference type="EMBL" id="BLAL01000356">
    <property type="protein sequence ID" value="GET04660.1"/>
    <property type="molecule type" value="Genomic_DNA"/>
</dbReference>
<dbReference type="GO" id="GO:0004672">
    <property type="term" value="F:protein kinase activity"/>
    <property type="evidence" value="ECO:0007669"/>
    <property type="project" value="InterPro"/>
</dbReference>
<keyword evidence="5" id="KW-1185">Reference proteome</keyword>
<dbReference type="InterPro" id="IPR006597">
    <property type="entry name" value="Sel1-like"/>
</dbReference>
<gene>
    <name evidence="4" type="ORF">RCL2_003095700</name>
    <name evidence="3" type="ORF">RclHR1_07510004</name>
</gene>
<dbReference type="AlphaFoldDB" id="A0A2Z6RWS1"/>
<dbReference type="SUPFAM" id="SSF56112">
    <property type="entry name" value="Protein kinase-like (PK-like)"/>
    <property type="match status" value="1"/>
</dbReference>
<sequence length="660" mass="76257">MSDNVEIQDTGNTKEWIEWIEEAIIKEHIKFYEYEQFSNFQYIGTGSFGIVNRVNWRNSQKHLALKSFFNLDNITLKEIVRELKIQHEVDFHDNIICYHGITKIKSEIFDKNFNYMLLMEYIDGGSLRSYLKKNFNKLTWDDKLNMASQLADAVSHLHKKGIVHNDLHSGNILIHQNVIKLADFGLSKRIKTSSNFQSKSLFEVIPYVDPKIFNSQINNNNQLTQIHSLNEKSDVYSVGILLWEISSGKPPFYAEGYDDILILEIIKGLREAIVPNTPGNYEKLYTKCWDGEPNNRPTIYQVVNMLKVMITKKDVTENIEFSSNQKLDEISLITDNSKSQGVISQLIQNFNKINIKEIDPITVSCKREKLSFEKGFDKIVDEVNDLIVKSKNKGIEWKLLHEQVIKYFDSHNVNSQEIYNWLLNNQNSSNSIFLLGYHYYFGVGISENNKKAFNLFIDASEQNHILAQHFVGDCYENGYGTIKNEKLAFEYYEKSASKNFTPGQLRIGYCYRNGIGIEKDPKEGFYWYEKAANNGNIIAMYNLGRCYKNGTGVIKCYNKAFELFKKSAEGGYSRGIMKLGYCYFHGVGTQVNKKKALELYQKAANLGNKAAQYNLGIMYENGDEITEDKDKAVYWYKKSAKQGYQDAKNKLEKLKTNNNN</sequence>
<dbReference type="PROSITE" id="PS50011">
    <property type="entry name" value="PROTEIN_KINASE_DOM"/>
    <property type="match status" value="1"/>
</dbReference>
<keyword evidence="4" id="KW-0808">Transferase</keyword>
<evidence type="ECO:0000313" key="5">
    <source>
        <dbReference type="Proteomes" id="UP000247702"/>
    </source>
</evidence>
<dbReference type="Proteomes" id="UP000247702">
    <property type="component" value="Unassembled WGS sequence"/>
</dbReference>
<keyword evidence="4" id="KW-0418">Kinase</keyword>
<accession>A0A2Z6RWS1</accession>
<dbReference type="InterPro" id="IPR011990">
    <property type="entry name" value="TPR-like_helical_dom_sf"/>
</dbReference>
<organism evidence="3 5">
    <name type="scientific">Rhizophagus clarus</name>
    <dbReference type="NCBI Taxonomy" id="94130"/>
    <lineage>
        <taxon>Eukaryota</taxon>
        <taxon>Fungi</taxon>
        <taxon>Fungi incertae sedis</taxon>
        <taxon>Mucoromycota</taxon>
        <taxon>Glomeromycotina</taxon>
        <taxon>Glomeromycetes</taxon>
        <taxon>Glomerales</taxon>
        <taxon>Glomeraceae</taxon>
        <taxon>Rhizophagus</taxon>
    </lineage>
</organism>
<reference evidence="4" key="2">
    <citation type="submission" date="2019-10" db="EMBL/GenBank/DDBJ databases">
        <title>Conservation and host-specific expression of non-tandemly repeated heterogenous ribosome RNA gene in arbuscular mycorrhizal fungi.</title>
        <authorList>
            <person name="Maeda T."/>
            <person name="Kobayashi Y."/>
            <person name="Nakagawa T."/>
            <person name="Ezawa T."/>
            <person name="Yamaguchi K."/>
            <person name="Bino T."/>
            <person name="Nishimoto Y."/>
            <person name="Shigenobu S."/>
            <person name="Kawaguchi M."/>
        </authorList>
    </citation>
    <scope>NUCLEOTIDE SEQUENCE</scope>
    <source>
        <strain evidence="4">HR1</strain>
    </source>
</reference>
<proteinExistence type="predicted"/>
<protein>
    <submittedName>
        <fullName evidence="4">Kinase-like domain-containing protein</fullName>
    </submittedName>
</protein>
<dbReference type="InterPro" id="IPR000719">
    <property type="entry name" value="Prot_kinase_dom"/>
</dbReference>
<dbReference type="Pfam" id="PF07714">
    <property type="entry name" value="PK_Tyr_Ser-Thr"/>
    <property type="match status" value="1"/>
</dbReference>
<dbReference type="PANTHER" id="PTHR43628:SF1">
    <property type="entry name" value="CHITIN SYNTHASE REGULATORY FACTOR 2-RELATED"/>
    <property type="match status" value="1"/>
</dbReference>